<dbReference type="GO" id="GO:0051213">
    <property type="term" value="F:dioxygenase activity"/>
    <property type="evidence" value="ECO:0007669"/>
    <property type="project" value="UniProtKB-KW"/>
</dbReference>
<feature type="domain" description="Aspartyl/asparaginy/proline hydroxylase" evidence="5">
    <location>
        <begin position="137"/>
        <end position="296"/>
    </location>
</feature>
<keyword evidence="3" id="KW-0560">Oxidoreductase</keyword>
<dbReference type="AlphaFoldDB" id="A0A6C0I2J5"/>
<feature type="transmembrane region" description="Helical" evidence="4">
    <location>
        <begin position="89"/>
        <end position="114"/>
    </location>
</feature>
<dbReference type="EMBL" id="MN740085">
    <property type="protein sequence ID" value="QHT87221.1"/>
    <property type="molecule type" value="Genomic_DNA"/>
</dbReference>
<organism evidence="6">
    <name type="scientific">viral metagenome</name>
    <dbReference type="NCBI Taxonomy" id="1070528"/>
    <lineage>
        <taxon>unclassified sequences</taxon>
        <taxon>metagenomes</taxon>
        <taxon>organismal metagenomes</taxon>
    </lineage>
</organism>
<keyword evidence="4" id="KW-0812">Transmembrane</keyword>
<proteinExistence type="inferred from homology"/>
<evidence type="ECO:0000259" key="5">
    <source>
        <dbReference type="Pfam" id="PF05118"/>
    </source>
</evidence>
<keyword evidence="4" id="KW-0472">Membrane</keyword>
<reference evidence="6" key="1">
    <citation type="journal article" date="2020" name="Nature">
        <title>Giant virus diversity and host interactions through global metagenomics.</title>
        <authorList>
            <person name="Schulz F."/>
            <person name="Roux S."/>
            <person name="Paez-Espino D."/>
            <person name="Jungbluth S."/>
            <person name="Walsh D.A."/>
            <person name="Denef V.J."/>
            <person name="McMahon K.D."/>
            <person name="Konstantinidis K.T."/>
            <person name="Eloe-Fadrosh E.A."/>
            <person name="Kyrpides N.C."/>
            <person name="Woyke T."/>
        </authorList>
    </citation>
    <scope>NUCLEOTIDE SEQUENCE</scope>
    <source>
        <strain evidence="6">GVMAG-M-3300023184-190</strain>
    </source>
</reference>
<dbReference type="InterPro" id="IPR007803">
    <property type="entry name" value="Asp/Arg/Pro-Hydrxlase"/>
</dbReference>
<dbReference type="Pfam" id="PF05118">
    <property type="entry name" value="Asp_Arg_Hydrox"/>
    <property type="match status" value="1"/>
</dbReference>
<name>A0A6C0I2J5_9ZZZZ</name>
<dbReference type="SUPFAM" id="SSF51197">
    <property type="entry name" value="Clavaminate synthase-like"/>
    <property type="match status" value="1"/>
</dbReference>
<evidence type="ECO:0000256" key="3">
    <source>
        <dbReference type="ARBA" id="ARBA00023002"/>
    </source>
</evidence>
<sequence>MDLFNYKISTTLFAIGLCCLLLSLLNVVRVINFLCFPNSNSNDNAETMLSYIDYEIAFQYISWLAYLFFFCILFLVIIPQTKSGVYKIVFAAILLFFICFPIFPILNIVNLLLLCVIHNPPFIKNITEEFPLHPTFESNYVDIKKEFNEYSKNKKINCFRDNNPLLNRIDTIDIEKDACWRTLYLKKTGTLVAEMLPKFPKTMSLLGSEQIHNAFFSILDPHVEIKPHVGYYKGYLRYHLGLIIPEENGQQPYLICGEEKYEWKEGKGVLFDDMFVHYVNNQTNSKRVVLYLDIKRNHLPTFLQSLVDVVNIYIENSVVMSLFIKNQHQQNKIEK</sequence>
<dbReference type="InterPro" id="IPR027443">
    <property type="entry name" value="IPNS-like_sf"/>
</dbReference>
<dbReference type="InterPro" id="IPR051821">
    <property type="entry name" value="Asp/Asn_beta-hydroxylase"/>
</dbReference>
<dbReference type="PANTHER" id="PTHR46332">
    <property type="entry name" value="ASPARTATE BETA-HYDROXYLASE DOMAIN-CONTAINING PROTEIN 2"/>
    <property type="match status" value="1"/>
</dbReference>
<dbReference type="Gene3D" id="2.60.120.330">
    <property type="entry name" value="B-lactam Antibiotic, Isopenicillin N Synthase, Chain"/>
    <property type="match status" value="1"/>
</dbReference>
<protein>
    <recommendedName>
        <fullName evidence="5">Aspartyl/asparaginy/proline hydroxylase domain-containing protein</fullName>
    </recommendedName>
</protein>
<feature type="transmembrane region" description="Helical" evidence="4">
    <location>
        <begin position="12"/>
        <end position="36"/>
    </location>
</feature>
<feature type="transmembrane region" description="Helical" evidence="4">
    <location>
        <begin position="56"/>
        <end position="77"/>
    </location>
</feature>
<evidence type="ECO:0000256" key="1">
    <source>
        <dbReference type="ARBA" id="ARBA00007730"/>
    </source>
</evidence>
<keyword evidence="4" id="KW-1133">Transmembrane helix</keyword>
<evidence type="ECO:0000313" key="6">
    <source>
        <dbReference type="EMBL" id="QHT87221.1"/>
    </source>
</evidence>
<comment type="similarity">
    <text evidence="1">Belongs to the aspartyl/asparaginyl beta-hydroxylase family.</text>
</comment>
<dbReference type="PANTHER" id="PTHR46332:SF5">
    <property type="entry name" value="ASPARTATE BETA-HYDROXYLASE DOMAIN CONTAINING 2"/>
    <property type="match status" value="1"/>
</dbReference>
<evidence type="ECO:0000256" key="4">
    <source>
        <dbReference type="SAM" id="Phobius"/>
    </source>
</evidence>
<evidence type="ECO:0000256" key="2">
    <source>
        <dbReference type="ARBA" id="ARBA00022964"/>
    </source>
</evidence>
<accession>A0A6C0I2J5</accession>
<keyword evidence="2" id="KW-0223">Dioxygenase</keyword>